<dbReference type="PANTHER" id="PTHR10519:SF20">
    <property type="entry name" value="G-PROTEIN COUPLED RECEPTOR 156-RELATED"/>
    <property type="match status" value="1"/>
</dbReference>
<dbReference type="OrthoDB" id="40097at2759"/>
<sequence length="757" mass="83988">MSRRKRRRRRRLVMAWLDLVVLVLLVGSVVTPVSHAQDPQINTTSSSLFPYSFEDLPRCHQTSAELTAVNRTTAVDPCILYDTLEELSANATMSNVTTIITVVGVFSSDSDNSRDGGMVAVQALNADNDGRGAAIGYYKDHYVQFRFLAGVAGNRNQLGPDAYATAHQTMLRILLEDVKPNYILGTRSFDAALERPIAGEYRTMLLAQVGPQSFYTSSSESNHHIFGAHIPSEGYGIPAFQALRFAVNTDRQQPIRIVYRDRSEFFYSTCRAVYDRAMEEGFTQQTEAIEYNPNDDHDQDGIPNQDDIDFLQGVADQACSGNDDDNTGVAIWACLMSDTEVNTVLDRWRHNGCRFNMLWLTVASWAWAQRFPDMVPYIQSGGQWHKSMKYADEYFDSGQAMLDHMTRQFGYVPSYSALGAYHAIYLMYQNVRKFFQGKDHPQVAQVFASPAQYEELRRSMLDLSLPHTLYGPTSFDEHRRNAGRGSAGMQWDVPEQTTTTTNKTADKFELLLVSPIDQATTAVRFPAPAARSCPPGSFVNASKIFNSTALLEDKCDACPVDTFQPDDEDDNHRNEYACRPCPEGSGTDGETGATICVQLQDNLVSAGLHVFGYLVMVVVFCLAIGFAVWTIIHREDPVVRIGQVEFLLLICLGPIISSSSIALLSVQAGSLDDESNANRACKALPWLYTTGWMLQYGSLSAKSYRMYSTMKAAETMQGGRTARKSSDVVSSGSAATPSFTIDVNEARLATADDDRLL</sequence>
<feature type="domain" description="G-protein coupled receptors family 3 profile" evidence="11">
    <location>
        <begin position="609"/>
        <end position="715"/>
    </location>
</feature>
<keyword evidence="6" id="KW-0675">Receptor</keyword>
<proteinExistence type="predicted"/>
<evidence type="ECO:0000256" key="6">
    <source>
        <dbReference type="ARBA" id="ARBA00023170"/>
    </source>
</evidence>
<keyword evidence="2 9" id="KW-0812">Transmembrane</keyword>
<dbReference type="GO" id="GO:0038039">
    <property type="term" value="C:G protein-coupled receptor heterodimeric complex"/>
    <property type="evidence" value="ECO:0007669"/>
    <property type="project" value="TreeGrafter"/>
</dbReference>
<gene>
    <name evidence="12" type="ORF">SEMRO_2263_G321260.1</name>
</gene>
<evidence type="ECO:0000256" key="3">
    <source>
        <dbReference type="ARBA" id="ARBA00022989"/>
    </source>
</evidence>
<evidence type="ECO:0000256" key="1">
    <source>
        <dbReference type="ARBA" id="ARBA00004141"/>
    </source>
</evidence>
<evidence type="ECO:0000313" key="13">
    <source>
        <dbReference type="Proteomes" id="UP001153069"/>
    </source>
</evidence>
<evidence type="ECO:0000256" key="9">
    <source>
        <dbReference type="SAM" id="Phobius"/>
    </source>
</evidence>
<evidence type="ECO:0000313" key="12">
    <source>
        <dbReference type="EMBL" id="CAB9528586.1"/>
    </source>
</evidence>
<evidence type="ECO:0000256" key="4">
    <source>
        <dbReference type="ARBA" id="ARBA00023040"/>
    </source>
</evidence>
<dbReference type="EMBL" id="CAICTM010002261">
    <property type="protein sequence ID" value="CAB9528586.1"/>
    <property type="molecule type" value="Genomic_DNA"/>
</dbReference>
<organism evidence="12 13">
    <name type="scientific">Seminavis robusta</name>
    <dbReference type="NCBI Taxonomy" id="568900"/>
    <lineage>
        <taxon>Eukaryota</taxon>
        <taxon>Sar</taxon>
        <taxon>Stramenopiles</taxon>
        <taxon>Ochrophyta</taxon>
        <taxon>Bacillariophyta</taxon>
        <taxon>Bacillariophyceae</taxon>
        <taxon>Bacillariophycidae</taxon>
        <taxon>Naviculales</taxon>
        <taxon>Naviculaceae</taxon>
        <taxon>Seminavis</taxon>
    </lineage>
</organism>
<name>A0A9N8EZT1_9STRA</name>
<evidence type="ECO:0000259" key="11">
    <source>
        <dbReference type="Pfam" id="PF00003"/>
    </source>
</evidence>
<evidence type="ECO:0000256" key="7">
    <source>
        <dbReference type="ARBA" id="ARBA00023180"/>
    </source>
</evidence>
<feature type="chain" id="PRO_5040258988" description="G-protein coupled receptors family 3 profile domain-containing protein" evidence="10">
    <location>
        <begin position="37"/>
        <end position="757"/>
    </location>
</feature>
<dbReference type="Proteomes" id="UP001153069">
    <property type="component" value="Unassembled WGS sequence"/>
</dbReference>
<feature type="transmembrane region" description="Helical" evidence="9">
    <location>
        <begin position="644"/>
        <end position="663"/>
    </location>
</feature>
<keyword evidence="10" id="KW-0732">Signal</keyword>
<accession>A0A9N8EZT1</accession>
<keyword evidence="3 9" id="KW-1133">Transmembrane helix</keyword>
<dbReference type="AlphaFoldDB" id="A0A9N8EZT1"/>
<feature type="signal peptide" evidence="10">
    <location>
        <begin position="1"/>
        <end position="36"/>
    </location>
</feature>
<dbReference type="InterPro" id="IPR028082">
    <property type="entry name" value="Peripla_BP_I"/>
</dbReference>
<evidence type="ECO:0000256" key="10">
    <source>
        <dbReference type="SAM" id="SignalP"/>
    </source>
</evidence>
<evidence type="ECO:0000256" key="5">
    <source>
        <dbReference type="ARBA" id="ARBA00023136"/>
    </source>
</evidence>
<protein>
    <recommendedName>
        <fullName evidence="11">G-protein coupled receptors family 3 profile domain-containing protein</fullName>
    </recommendedName>
</protein>
<keyword evidence="13" id="KW-1185">Reference proteome</keyword>
<dbReference type="PANTHER" id="PTHR10519">
    <property type="entry name" value="GABA-B RECEPTOR"/>
    <property type="match status" value="1"/>
</dbReference>
<comment type="subcellular location">
    <subcellularLocation>
        <location evidence="1">Membrane</location>
        <topology evidence="1">Multi-pass membrane protein</topology>
    </subcellularLocation>
</comment>
<keyword evidence="7" id="KW-0325">Glycoprotein</keyword>
<evidence type="ECO:0000256" key="2">
    <source>
        <dbReference type="ARBA" id="ARBA00022692"/>
    </source>
</evidence>
<dbReference type="InterPro" id="IPR017978">
    <property type="entry name" value="GPCR_3_C"/>
</dbReference>
<keyword evidence="4" id="KW-0297">G-protein coupled receptor</keyword>
<feature type="transmembrane region" description="Helical" evidence="9">
    <location>
        <begin position="610"/>
        <end position="632"/>
    </location>
</feature>
<comment type="caution">
    <text evidence="12">The sequence shown here is derived from an EMBL/GenBank/DDBJ whole genome shotgun (WGS) entry which is preliminary data.</text>
</comment>
<dbReference type="Pfam" id="PF00003">
    <property type="entry name" value="7tm_3"/>
    <property type="match status" value="1"/>
</dbReference>
<feature type="transmembrane region" description="Helical" evidence="9">
    <location>
        <begin position="683"/>
        <end position="701"/>
    </location>
</feature>
<keyword evidence="5 9" id="KW-0472">Membrane</keyword>
<keyword evidence="8" id="KW-0807">Transducer</keyword>
<dbReference type="GO" id="GO:0004965">
    <property type="term" value="F:G protein-coupled GABA receptor activity"/>
    <property type="evidence" value="ECO:0007669"/>
    <property type="project" value="InterPro"/>
</dbReference>
<dbReference type="SUPFAM" id="SSF53822">
    <property type="entry name" value="Periplasmic binding protein-like I"/>
    <property type="match status" value="1"/>
</dbReference>
<reference evidence="12" key="1">
    <citation type="submission" date="2020-06" db="EMBL/GenBank/DDBJ databases">
        <authorList>
            <consortium name="Plant Systems Biology data submission"/>
        </authorList>
    </citation>
    <scope>NUCLEOTIDE SEQUENCE</scope>
    <source>
        <strain evidence="12">D6</strain>
    </source>
</reference>
<dbReference type="InterPro" id="IPR002455">
    <property type="entry name" value="GPCR3_GABA-B"/>
</dbReference>
<evidence type="ECO:0000256" key="8">
    <source>
        <dbReference type="ARBA" id="ARBA00023224"/>
    </source>
</evidence>